<dbReference type="EMBL" id="PFED01000094">
    <property type="protein sequence ID" value="PJE62942.1"/>
    <property type="molecule type" value="Genomic_DNA"/>
</dbReference>
<dbReference type="SUPFAM" id="SSF52210">
    <property type="entry name" value="Succinyl-CoA synthetase domains"/>
    <property type="match status" value="1"/>
</dbReference>
<keyword evidence="3" id="KW-0963">Cytoplasm</keyword>
<evidence type="ECO:0000256" key="5">
    <source>
        <dbReference type="ARBA" id="ARBA00023098"/>
    </source>
</evidence>
<organism evidence="7 8">
    <name type="scientific">Candidatus Roizmanbacteria bacterium CG10_big_fil_rev_8_21_14_0_10_39_6</name>
    <dbReference type="NCBI Taxonomy" id="1974853"/>
    <lineage>
        <taxon>Bacteria</taxon>
        <taxon>Candidatus Roizmaniibacteriota</taxon>
    </lineage>
</organism>
<dbReference type="InterPro" id="IPR002020">
    <property type="entry name" value="Citrate_synthase"/>
</dbReference>
<evidence type="ECO:0000259" key="6">
    <source>
        <dbReference type="Pfam" id="PF00549"/>
    </source>
</evidence>
<proteinExistence type="predicted"/>
<evidence type="ECO:0000313" key="7">
    <source>
        <dbReference type="EMBL" id="PJE62942.1"/>
    </source>
</evidence>
<comment type="subcellular location">
    <subcellularLocation>
        <location evidence="1">Cytoplasm</location>
    </subcellularLocation>
</comment>
<evidence type="ECO:0000313" key="8">
    <source>
        <dbReference type="Proteomes" id="UP000229554"/>
    </source>
</evidence>
<keyword evidence="5" id="KW-0443">Lipid metabolism</keyword>
<dbReference type="EC" id="2.3.3.8" evidence="2"/>
<dbReference type="PANTHER" id="PTHR23118">
    <property type="entry name" value="ATP-CITRATE SYNTHASE"/>
    <property type="match status" value="1"/>
</dbReference>
<accession>A0A2M8KSP2</accession>
<keyword evidence="4" id="KW-0444">Lipid biosynthesis</keyword>
<reference evidence="8" key="1">
    <citation type="submission" date="2017-09" db="EMBL/GenBank/DDBJ databases">
        <title>Depth-based differentiation of microbial function through sediment-hosted aquifers and enrichment of novel symbionts in the deep terrestrial subsurface.</title>
        <authorList>
            <person name="Probst A.J."/>
            <person name="Ladd B."/>
            <person name="Jarett J.K."/>
            <person name="Geller-Mcgrath D.E."/>
            <person name="Sieber C.M.K."/>
            <person name="Emerson J.B."/>
            <person name="Anantharaman K."/>
            <person name="Thomas B.C."/>
            <person name="Malmstrom R."/>
            <person name="Stieglmeier M."/>
            <person name="Klingl A."/>
            <person name="Woyke T."/>
            <person name="Ryan C.M."/>
            <person name="Banfield J.F."/>
        </authorList>
    </citation>
    <scope>NUCLEOTIDE SEQUENCE [LARGE SCALE GENOMIC DNA]</scope>
</reference>
<dbReference type="GO" id="GO:0006085">
    <property type="term" value="P:acetyl-CoA biosynthetic process"/>
    <property type="evidence" value="ECO:0007669"/>
    <property type="project" value="TreeGrafter"/>
</dbReference>
<dbReference type="Pfam" id="PF00549">
    <property type="entry name" value="Ligase_CoA"/>
    <property type="match status" value="1"/>
</dbReference>
<feature type="domain" description="ATP-citrate synthase/succinyl-CoA ligase C-terminal" evidence="6">
    <location>
        <begin position="171"/>
        <end position="292"/>
    </location>
</feature>
<protein>
    <recommendedName>
        <fullName evidence="2">ATP citrate synthase</fullName>
        <ecNumber evidence="2">2.3.3.8</ecNumber>
    </recommendedName>
</protein>
<evidence type="ECO:0000256" key="4">
    <source>
        <dbReference type="ARBA" id="ARBA00022516"/>
    </source>
</evidence>
<gene>
    <name evidence="7" type="ORF">COU88_02220</name>
</gene>
<name>A0A2M8KSP2_9BACT</name>
<evidence type="ECO:0000256" key="3">
    <source>
        <dbReference type="ARBA" id="ARBA00022490"/>
    </source>
</evidence>
<sequence>MMSLISIRNQVNTIVVIGMRQLIIQSILDFDYYAGKKEPSVTSIVTGNNGYEKFFWGNTECLIETTQSISQTTRGWFLNVLSGRRALSTGVELMHVPAVYGGVFFAENVPEQHALTLYQEAQKNEKLCIGPSSVGLLVPGYLKLGPVGGITPEQVEPIAKYIDGEVAIICGSGGMTNELIHLVSKEKLGISFALSFGGDRFPLTTPRQAFLLAQHDPQTRAIVYYGELGGEDEYDIIALKNRGELTKPIIMHIAGTVAYLFPQNPQFGHAKAKASVQRETAEAKRSALKQAGFMVTERFDQMREYLRNIQ</sequence>
<evidence type="ECO:0000256" key="1">
    <source>
        <dbReference type="ARBA" id="ARBA00004496"/>
    </source>
</evidence>
<comment type="caution">
    <text evidence="7">The sequence shown here is derived from an EMBL/GenBank/DDBJ whole genome shotgun (WGS) entry which is preliminary data.</text>
</comment>
<dbReference type="Proteomes" id="UP000229554">
    <property type="component" value="Unassembled WGS sequence"/>
</dbReference>
<dbReference type="GO" id="GO:0003878">
    <property type="term" value="F:ATP citrate synthase activity"/>
    <property type="evidence" value="ECO:0007669"/>
    <property type="project" value="UniProtKB-EC"/>
</dbReference>
<evidence type="ECO:0000256" key="2">
    <source>
        <dbReference type="ARBA" id="ARBA00012639"/>
    </source>
</evidence>
<dbReference type="GO" id="GO:0006633">
    <property type="term" value="P:fatty acid biosynthetic process"/>
    <property type="evidence" value="ECO:0007669"/>
    <property type="project" value="TreeGrafter"/>
</dbReference>
<dbReference type="InterPro" id="IPR005811">
    <property type="entry name" value="SUCC_ACL_C"/>
</dbReference>
<dbReference type="GO" id="GO:0005829">
    <property type="term" value="C:cytosol"/>
    <property type="evidence" value="ECO:0007669"/>
    <property type="project" value="TreeGrafter"/>
</dbReference>
<dbReference type="Gene3D" id="3.40.50.720">
    <property type="entry name" value="NAD(P)-binding Rossmann-like Domain"/>
    <property type="match status" value="1"/>
</dbReference>
<dbReference type="InterPro" id="IPR016102">
    <property type="entry name" value="Succinyl-CoA_synth-like"/>
</dbReference>
<dbReference type="Gene3D" id="3.40.50.261">
    <property type="entry name" value="Succinyl-CoA synthetase domains"/>
    <property type="match status" value="1"/>
</dbReference>
<dbReference type="AlphaFoldDB" id="A0A2M8KSP2"/>
<dbReference type="PANTHER" id="PTHR23118:SF42">
    <property type="entry name" value="ATP-CITRATE SYNTHASE"/>
    <property type="match status" value="1"/>
</dbReference>